<dbReference type="EMBL" id="LC114983">
    <property type="protein sequence ID" value="BBC20717.1"/>
    <property type="molecule type" value="mRNA"/>
</dbReference>
<keyword evidence="5" id="KW-0677">Repeat</keyword>
<dbReference type="InterPro" id="IPR048286">
    <property type="entry name" value="Integrin_alpha_Ig-like_3"/>
</dbReference>
<gene>
    <name evidence="17" type="primary">ITGAPS</name>
</gene>
<dbReference type="InterPro" id="IPR000413">
    <property type="entry name" value="Integrin_alpha"/>
</dbReference>
<keyword evidence="7 13" id="KW-1133">Transmembrane helix</keyword>
<keyword evidence="6 13" id="KW-0130">Cell adhesion</keyword>
<comment type="subcellular location">
    <subcellularLocation>
        <location evidence="1 13">Membrane</location>
        <topology evidence="1 13">Single-pass type I membrane protein</topology>
    </subcellularLocation>
</comment>
<dbReference type="Gene3D" id="1.20.5.930">
    <property type="entry name" value="Bicelle-embedded integrin alpha(iib) transmembrane segment"/>
    <property type="match status" value="1"/>
</dbReference>
<proteinExistence type="evidence at transcript level"/>
<dbReference type="PROSITE" id="PS00242">
    <property type="entry name" value="INTEGRIN_ALPHA"/>
    <property type="match status" value="1"/>
</dbReference>
<feature type="domain" description="Integrin alpha first immunoglubulin-like" evidence="14">
    <location>
        <begin position="503"/>
        <end position="626"/>
    </location>
</feature>
<dbReference type="GO" id="GO:0008305">
    <property type="term" value="C:integrin complex"/>
    <property type="evidence" value="ECO:0007669"/>
    <property type="project" value="InterPro"/>
</dbReference>
<evidence type="ECO:0000313" key="17">
    <source>
        <dbReference type="EMBL" id="BBC20717.1"/>
    </source>
</evidence>
<feature type="transmembrane region" description="Helical" evidence="13">
    <location>
        <begin position="1013"/>
        <end position="1037"/>
    </location>
</feature>
<name>A0A2Z5WPE6_PENJP</name>
<evidence type="ECO:0000256" key="6">
    <source>
        <dbReference type="ARBA" id="ARBA00022889"/>
    </source>
</evidence>
<dbReference type="SUPFAM" id="SSF69179">
    <property type="entry name" value="Integrin domains"/>
    <property type="match status" value="3"/>
</dbReference>
<evidence type="ECO:0000256" key="4">
    <source>
        <dbReference type="ARBA" id="ARBA00022729"/>
    </source>
</evidence>
<keyword evidence="11" id="KW-0325">Glycoprotein</keyword>
<feature type="signal peptide" evidence="13">
    <location>
        <begin position="1"/>
        <end position="19"/>
    </location>
</feature>
<organism evidence="17">
    <name type="scientific">Penaeus japonicus</name>
    <name type="common">Kuruma prawn</name>
    <name type="synonym">Marsupenaeus japonicus</name>
    <dbReference type="NCBI Taxonomy" id="27405"/>
    <lineage>
        <taxon>Eukaryota</taxon>
        <taxon>Metazoa</taxon>
        <taxon>Ecdysozoa</taxon>
        <taxon>Arthropoda</taxon>
        <taxon>Crustacea</taxon>
        <taxon>Multicrustacea</taxon>
        <taxon>Malacostraca</taxon>
        <taxon>Eumalacostraca</taxon>
        <taxon>Eucarida</taxon>
        <taxon>Decapoda</taxon>
        <taxon>Dendrobranchiata</taxon>
        <taxon>Penaeoidea</taxon>
        <taxon>Penaeidae</taxon>
        <taxon>Penaeus</taxon>
    </lineage>
</organism>
<sequence>MKVTHCFIIAVALTSLTSAFNLEPREAIILSDVTQGQDPGGRGSYFGFSVALHYLAHENNAWLVVGAPRANSSYYNPEQITEPGTIFKCNLRSRECEELFIDREGNSESLDQNSEFRYMDLKNNGWLGGALDSQPTYQAGRQAVGVCAPRWKNQLYQGTYLMNGACYWLNSSLPNAPAHKKLPLVQFSKQTYPIRGRRLFFYSHGGAGLSVHFSEDPTEMLIGAPGVFNWQGTVIRLRDAGLPPIGEISRRRRRRQAPVSEYQMFSSQFIPNPYYTSSIEDFDLFGYSVTSGKFLSSEILYAAGATRGAKSLGKVILFAFPRLEEMQLEVVYEWVGTQIGENFGASLVAADTNGDGFSDLVVGAPMFFRDDATDMGKVVLYKTTLKQGYVTMEASDRRYYGSAKAGARFGTTLAACGDLNQDGYEDIAVGAPWEDDQGAVYIYLGSLQGLRPKFSQHLTPQHFSVPLSGFGMSISRGIDIDVNGYPDLAIGSFLSGHVAVLRSRPVVSIAGLITSSPTSVALNDTSLELLVCFDHRGFNAPSELGLKGNITLDYKFLSPRAFFPDTNTFVKSFSQTTLIGEQRCKEYAVKLKADKIDARQPILMRVEWELDHSQSSQLLSQPIMDPGHLASKTEHVGIITGCEKDGDETCRVDLRVETTLLDQETVFVIGGEDKPSVTVTVFNTGEPVFLPNVTVSVNPPLALLLPNTHNCDFPSADNRTFLACHLRNPIMPHEKDEVKVAIDISQLDDRATNSSIRVEVAGEGTEARPQDNAFAYALPMRAEASLKLHGYSKEEQILYQRLEENKINTTTTPRFQHIFSLKKSGPTPVGEVELIVDVPVNFTTRGKSSTFVNILNEPETNFQQQGFQCRVVGASVRPDEEPVGDTFGVPLLTNVSEPEVKEQQIISSMESKDTSLEPVKLNCSNPLVSCARFSCLIKSLPASISFAELSIKMSLNLTVLAGHISAKGGAVVQSYARAKILSLNPDLSFVGEKETSFVVTTQVQPDSLPGRGVPWWVILLAVLGGLLLLILLAYGLYKAGFFTRKEQEEMKAHRAQVETSNYGAVNAGMVGD</sequence>
<dbReference type="GO" id="GO:0007229">
    <property type="term" value="P:integrin-mediated signaling pathway"/>
    <property type="evidence" value="ECO:0007669"/>
    <property type="project" value="UniProtKB-KW"/>
</dbReference>
<dbReference type="Gene3D" id="2.130.10.130">
    <property type="entry name" value="Integrin alpha, N-terminal"/>
    <property type="match status" value="1"/>
</dbReference>
<keyword evidence="3 13" id="KW-0812">Transmembrane</keyword>
<dbReference type="InterPro" id="IPR048285">
    <property type="entry name" value="Integrin_alpha_Ig-like_2"/>
</dbReference>
<feature type="chain" id="PRO_5016189153" evidence="13">
    <location>
        <begin position="20"/>
        <end position="1072"/>
    </location>
</feature>
<dbReference type="OrthoDB" id="6362691at2759"/>
<protein>
    <submittedName>
        <fullName evidence="17">Integrin alpha ps</fullName>
    </submittedName>
</protein>
<evidence type="ECO:0000259" key="14">
    <source>
        <dbReference type="Pfam" id="PF08441"/>
    </source>
</evidence>
<feature type="domain" description="Integrin alpha third immunoglobulin-like" evidence="16">
    <location>
        <begin position="786"/>
        <end position="1004"/>
    </location>
</feature>
<dbReference type="SUPFAM" id="SSF69318">
    <property type="entry name" value="Integrin alpha N-terminal domain"/>
    <property type="match status" value="1"/>
</dbReference>
<dbReference type="Pfam" id="PF20805">
    <property type="entry name" value="Integrin_A_Ig_2"/>
    <property type="match status" value="1"/>
</dbReference>
<dbReference type="Pfam" id="PF01839">
    <property type="entry name" value="FG-GAP"/>
    <property type="match status" value="2"/>
</dbReference>
<dbReference type="SMART" id="SM00191">
    <property type="entry name" value="Int_alpha"/>
    <property type="match status" value="6"/>
</dbReference>
<dbReference type="GO" id="GO:0007160">
    <property type="term" value="P:cell-matrix adhesion"/>
    <property type="evidence" value="ECO:0007669"/>
    <property type="project" value="TreeGrafter"/>
</dbReference>
<dbReference type="PROSITE" id="PS51470">
    <property type="entry name" value="FG_GAP"/>
    <property type="match status" value="4"/>
</dbReference>
<dbReference type="PANTHER" id="PTHR23220">
    <property type="entry name" value="INTEGRIN ALPHA"/>
    <property type="match status" value="1"/>
</dbReference>
<dbReference type="Pfam" id="PF20806">
    <property type="entry name" value="Integrin_A_Ig_3"/>
    <property type="match status" value="1"/>
</dbReference>
<dbReference type="GO" id="GO:0007157">
    <property type="term" value="P:heterophilic cell-cell adhesion via plasma membrane cell adhesion molecules"/>
    <property type="evidence" value="ECO:0007669"/>
    <property type="project" value="UniProtKB-ARBA"/>
</dbReference>
<feature type="repeat" description="FG-GAP" evidence="12">
    <location>
        <begin position="32"/>
        <end position="98"/>
    </location>
</feature>
<keyword evidence="8 13" id="KW-0401">Integrin</keyword>
<evidence type="ECO:0000256" key="3">
    <source>
        <dbReference type="ARBA" id="ARBA00022692"/>
    </source>
</evidence>
<evidence type="ECO:0000259" key="16">
    <source>
        <dbReference type="Pfam" id="PF20806"/>
    </source>
</evidence>
<dbReference type="Gene3D" id="2.60.40.1530">
    <property type="entry name" value="ntegrin, alpha v. Chain A, domain 4"/>
    <property type="match status" value="1"/>
</dbReference>
<evidence type="ECO:0000256" key="13">
    <source>
        <dbReference type="RuleBase" id="RU003762"/>
    </source>
</evidence>
<evidence type="ECO:0000256" key="7">
    <source>
        <dbReference type="ARBA" id="ARBA00022989"/>
    </source>
</evidence>
<evidence type="ECO:0000256" key="8">
    <source>
        <dbReference type="ARBA" id="ARBA00023037"/>
    </source>
</evidence>
<dbReference type="InterPro" id="IPR013519">
    <property type="entry name" value="Int_alpha_beta-p"/>
</dbReference>
<feature type="repeat" description="FG-GAP" evidence="12">
    <location>
        <begin position="328"/>
        <end position="390"/>
    </location>
</feature>
<evidence type="ECO:0000256" key="12">
    <source>
        <dbReference type="PROSITE-ProRule" id="PRU00803"/>
    </source>
</evidence>
<evidence type="ECO:0000259" key="15">
    <source>
        <dbReference type="Pfam" id="PF20805"/>
    </source>
</evidence>
<dbReference type="Pfam" id="PF08441">
    <property type="entry name" value="Integrin_A_Ig_1"/>
    <property type="match status" value="1"/>
</dbReference>
<comment type="similarity">
    <text evidence="2 13">Belongs to the integrin alpha chain family.</text>
</comment>
<evidence type="ECO:0000256" key="5">
    <source>
        <dbReference type="ARBA" id="ARBA00022737"/>
    </source>
</evidence>
<evidence type="ECO:0000256" key="9">
    <source>
        <dbReference type="ARBA" id="ARBA00023136"/>
    </source>
</evidence>
<feature type="domain" description="Integrin alpha second immunoglobulin-like" evidence="15">
    <location>
        <begin position="647"/>
        <end position="778"/>
    </location>
</feature>
<dbReference type="GO" id="GO:0005178">
    <property type="term" value="F:integrin binding"/>
    <property type="evidence" value="ECO:0007669"/>
    <property type="project" value="TreeGrafter"/>
</dbReference>
<dbReference type="GO" id="GO:0048513">
    <property type="term" value="P:animal organ development"/>
    <property type="evidence" value="ECO:0007669"/>
    <property type="project" value="UniProtKB-ARBA"/>
</dbReference>
<dbReference type="InterPro" id="IPR028994">
    <property type="entry name" value="Integrin_alpha_N"/>
</dbReference>
<dbReference type="InterPro" id="IPR032695">
    <property type="entry name" value="Integrin_dom_sf"/>
</dbReference>
<dbReference type="PRINTS" id="PR01185">
    <property type="entry name" value="INTEGRINA"/>
</dbReference>
<keyword evidence="4 13" id="KW-0732">Signal</keyword>
<dbReference type="InterPro" id="IPR013649">
    <property type="entry name" value="Integrin_alpha_Ig-like_1"/>
</dbReference>
<evidence type="ECO:0000256" key="11">
    <source>
        <dbReference type="ARBA" id="ARBA00023180"/>
    </source>
</evidence>
<dbReference type="GO" id="GO:0033627">
    <property type="term" value="P:cell adhesion mediated by integrin"/>
    <property type="evidence" value="ECO:0007669"/>
    <property type="project" value="TreeGrafter"/>
</dbReference>
<evidence type="ECO:0000256" key="2">
    <source>
        <dbReference type="ARBA" id="ARBA00008054"/>
    </source>
</evidence>
<keyword evidence="9 13" id="KW-0472">Membrane</keyword>
<dbReference type="InterPro" id="IPR018184">
    <property type="entry name" value="Integrin_alpha_C_CS"/>
</dbReference>
<evidence type="ECO:0000256" key="1">
    <source>
        <dbReference type="ARBA" id="ARBA00004479"/>
    </source>
</evidence>
<dbReference type="InterPro" id="IPR013517">
    <property type="entry name" value="FG-GAP"/>
</dbReference>
<accession>A0A2Z5WPE6</accession>
<feature type="repeat" description="FG-GAP" evidence="12">
    <location>
        <begin position="456"/>
        <end position="518"/>
    </location>
</feature>
<dbReference type="PANTHER" id="PTHR23220:SF83">
    <property type="entry name" value="INTEGRIN ALPHA-PS3-RELATED"/>
    <property type="match status" value="1"/>
</dbReference>
<dbReference type="GO" id="GO:0009897">
    <property type="term" value="C:external side of plasma membrane"/>
    <property type="evidence" value="ECO:0007669"/>
    <property type="project" value="TreeGrafter"/>
</dbReference>
<dbReference type="AlphaFoldDB" id="A0A2Z5WPE6"/>
<dbReference type="Gene3D" id="2.60.40.1460">
    <property type="entry name" value="Integrin domains. Chain A, domain 2"/>
    <property type="match status" value="1"/>
</dbReference>
<keyword evidence="10 13" id="KW-0675">Receptor</keyword>
<feature type="repeat" description="FG-GAP" evidence="12">
    <location>
        <begin position="396"/>
        <end position="452"/>
    </location>
</feature>
<evidence type="ECO:0000256" key="10">
    <source>
        <dbReference type="ARBA" id="ARBA00023170"/>
    </source>
</evidence>
<reference evidence="17" key="1">
    <citation type="submission" date="2016-01" db="EMBL/GenBank/DDBJ databases">
        <title>Identification of Marsupenaeus japonicus integrin genes.</title>
        <authorList>
            <person name="Shiomi R."/>
            <person name="Kondo H."/>
            <person name="Huron I."/>
        </authorList>
    </citation>
    <scope>NUCLEOTIDE SEQUENCE</scope>
</reference>
<dbReference type="Gene3D" id="2.60.40.1510">
    <property type="entry name" value="ntegrin, alpha v. Chain A, domain 3"/>
    <property type="match status" value="1"/>
</dbReference>